<reference evidence="2" key="1">
    <citation type="submission" date="2018-05" db="EMBL/GenBank/DDBJ databases">
        <authorList>
            <person name="Lanie J.A."/>
            <person name="Ng W.-L."/>
            <person name="Kazmierczak K.M."/>
            <person name="Andrzejewski T.M."/>
            <person name="Davidsen T.M."/>
            <person name="Wayne K.J."/>
            <person name="Tettelin H."/>
            <person name="Glass J.I."/>
            <person name="Rusch D."/>
            <person name="Podicherti R."/>
            <person name="Tsui H.-C.T."/>
            <person name="Winkler M.E."/>
        </authorList>
    </citation>
    <scope>NUCLEOTIDE SEQUENCE</scope>
</reference>
<dbReference type="InterPro" id="IPR000994">
    <property type="entry name" value="Pept_M24"/>
</dbReference>
<protein>
    <recommendedName>
        <fullName evidence="1">Peptidase M24 domain-containing protein</fullName>
    </recommendedName>
</protein>
<feature type="domain" description="Peptidase M24" evidence="1">
    <location>
        <begin position="198"/>
        <end position="445"/>
    </location>
</feature>
<name>A0A381RG08_9ZZZZ</name>
<gene>
    <name evidence="2" type="ORF">METZ01_LOCUS43018</name>
</gene>
<dbReference type="Pfam" id="PF00557">
    <property type="entry name" value="Peptidase_M24"/>
    <property type="match status" value="1"/>
</dbReference>
<evidence type="ECO:0000313" key="2">
    <source>
        <dbReference type="EMBL" id="SUZ90164.1"/>
    </source>
</evidence>
<dbReference type="SUPFAM" id="SSF55920">
    <property type="entry name" value="Creatinase/aminopeptidase"/>
    <property type="match status" value="1"/>
</dbReference>
<dbReference type="InterPro" id="IPR036005">
    <property type="entry name" value="Creatinase/aminopeptidase-like"/>
</dbReference>
<accession>A0A381RG08</accession>
<dbReference type="EMBL" id="UINC01001872">
    <property type="protein sequence ID" value="SUZ90164.1"/>
    <property type="molecule type" value="Genomic_DNA"/>
</dbReference>
<dbReference type="AlphaFoldDB" id="A0A381RG08"/>
<evidence type="ECO:0000259" key="1">
    <source>
        <dbReference type="Pfam" id="PF00557"/>
    </source>
</evidence>
<proteinExistence type="predicted"/>
<organism evidence="2">
    <name type="scientific">marine metagenome</name>
    <dbReference type="NCBI Taxonomy" id="408172"/>
    <lineage>
        <taxon>unclassified sequences</taxon>
        <taxon>metagenomes</taxon>
        <taxon>ecological metagenomes</taxon>
    </lineage>
</organism>
<dbReference type="Gene3D" id="3.90.230.10">
    <property type="entry name" value="Creatinase/methionine aminopeptidase superfamily"/>
    <property type="match status" value="1"/>
</dbReference>
<sequence>MYPNQRNRQDTQEMPLTKVVFSLLSVMVLLPTAIARPQAFQQPYGIESQNDIENIAPIRQQILMEEEWLRWRKEHIVPEVMQRVGVDMWLIGEEDGALYYSLVPANYEGLVSQRYDALIFIDKGADDGVESLAIDASEVADLINSHDPSHVGVSRASREQFAEIVGSEMAARFIVSRDLRTGFLEKRNPEEVSAFNHVARVAYDIIAEAFSNRVVVPDVTTTDDLNWWIRQRYRDLGLETSDHPTITIQRSRLERPKYEEDDEHFTIEVPPRNGYNMIIRRGDMISVDTGINYFGVGTDTQQVAYVLKEGETDAPEGLQVALNNTNRLQIHFANAFAAGKPSNDIVNDALEAAWDDGLRPSIYSHPLPYYLRRYSLNGGFIKMRYGAGPGLGGGELVEPAPLLPPGGYPVYANTTYAMELHTWTSVPEWGGQDVRITLEQNVAMTEDRLVFLGGRQVEWYIIK</sequence>